<dbReference type="InterPro" id="IPR052578">
    <property type="entry name" value="PI_Transfer_CRAL-TRIO"/>
</dbReference>
<dbReference type="InterPro" id="IPR036273">
    <property type="entry name" value="CRAL/TRIO_N_dom_sf"/>
</dbReference>
<dbReference type="Pfam" id="PF00650">
    <property type="entry name" value="CRAL_TRIO"/>
    <property type="match status" value="1"/>
</dbReference>
<evidence type="ECO:0000313" key="3">
    <source>
        <dbReference type="EMBL" id="KAG1775893.1"/>
    </source>
</evidence>
<proteinExistence type="predicted"/>
<dbReference type="SMART" id="SM01100">
    <property type="entry name" value="CRAL_TRIO_N"/>
    <property type="match status" value="1"/>
</dbReference>
<dbReference type="SUPFAM" id="SSF46938">
    <property type="entry name" value="CRAL/TRIO N-terminal domain"/>
    <property type="match status" value="1"/>
</dbReference>
<organism evidence="3 4">
    <name type="scientific">Suillus placidus</name>
    <dbReference type="NCBI Taxonomy" id="48579"/>
    <lineage>
        <taxon>Eukaryota</taxon>
        <taxon>Fungi</taxon>
        <taxon>Dikarya</taxon>
        <taxon>Basidiomycota</taxon>
        <taxon>Agaricomycotina</taxon>
        <taxon>Agaricomycetes</taxon>
        <taxon>Agaricomycetidae</taxon>
        <taxon>Boletales</taxon>
        <taxon>Suillineae</taxon>
        <taxon>Suillaceae</taxon>
        <taxon>Suillus</taxon>
    </lineage>
</organism>
<reference evidence="3" key="1">
    <citation type="journal article" date="2020" name="New Phytol.">
        <title>Comparative genomics reveals dynamic genome evolution in host specialist ectomycorrhizal fungi.</title>
        <authorList>
            <person name="Lofgren L.A."/>
            <person name="Nguyen N.H."/>
            <person name="Vilgalys R."/>
            <person name="Ruytinx J."/>
            <person name="Liao H.L."/>
            <person name="Branco S."/>
            <person name="Kuo A."/>
            <person name="LaButti K."/>
            <person name="Lipzen A."/>
            <person name="Andreopoulos W."/>
            <person name="Pangilinan J."/>
            <person name="Riley R."/>
            <person name="Hundley H."/>
            <person name="Na H."/>
            <person name="Barry K."/>
            <person name="Grigoriev I.V."/>
            <person name="Stajich J.E."/>
            <person name="Kennedy P.G."/>
        </authorList>
    </citation>
    <scope>NUCLEOTIDE SEQUENCE</scope>
    <source>
        <strain evidence="3">DOB743</strain>
    </source>
</reference>
<dbReference type="PANTHER" id="PTHR45824:SF29">
    <property type="entry name" value="GH16843P"/>
    <property type="match status" value="1"/>
</dbReference>
<evidence type="ECO:0000313" key="4">
    <source>
        <dbReference type="Proteomes" id="UP000714275"/>
    </source>
</evidence>
<feature type="region of interest" description="Disordered" evidence="1">
    <location>
        <begin position="1"/>
        <end position="20"/>
    </location>
</feature>
<evidence type="ECO:0000259" key="2">
    <source>
        <dbReference type="PROSITE" id="PS50191"/>
    </source>
</evidence>
<dbReference type="InterPro" id="IPR011074">
    <property type="entry name" value="CRAL/TRIO_N_dom"/>
</dbReference>
<dbReference type="GO" id="GO:0008526">
    <property type="term" value="F:phosphatidylinositol transfer activity"/>
    <property type="evidence" value="ECO:0007669"/>
    <property type="project" value="TreeGrafter"/>
</dbReference>
<dbReference type="Proteomes" id="UP000714275">
    <property type="component" value="Unassembled WGS sequence"/>
</dbReference>
<dbReference type="Pfam" id="PF03765">
    <property type="entry name" value="CRAL_TRIO_N"/>
    <property type="match status" value="1"/>
</dbReference>
<dbReference type="AlphaFoldDB" id="A0A9P7D1N8"/>
<evidence type="ECO:0000256" key="1">
    <source>
        <dbReference type="SAM" id="MobiDB-lite"/>
    </source>
</evidence>
<comment type="caution">
    <text evidence="3">The sequence shown here is derived from an EMBL/GenBank/DDBJ whole genome shotgun (WGS) entry which is preliminary data.</text>
</comment>
<accession>A0A9P7D1N8</accession>
<dbReference type="OrthoDB" id="75724at2759"/>
<keyword evidence="4" id="KW-1185">Reference proteome</keyword>
<dbReference type="SUPFAM" id="SSF52087">
    <property type="entry name" value="CRAL/TRIO domain"/>
    <property type="match status" value="1"/>
</dbReference>
<dbReference type="InterPro" id="IPR001251">
    <property type="entry name" value="CRAL-TRIO_dom"/>
</dbReference>
<gene>
    <name evidence="3" type="ORF">EV702DRAFT_972281</name>
</gene>
<dbReference type="CDD" id="cd00170">
    <property type="entry name" value="SEC14"/>
    <property type="match status" value="1"/>
</dbReference>
<dbReference type="PANTHER" id="PTHR45824">
    <property type="entry name" value="GH16843P"/>
    <property type="match status" value="1"/>
</dbReference>
<protein>
    <submittedName>
        <fullName evidence="3">CRAL-TRIO domain-containing protein</fullName>
    </submittedName>
</protein>
<dbReference type="Gene3D" id="3.40.525.10">
    <property type="entry name" value="CRAL-TRIO lipid binding domain"/>
    <property type="match status" value="1"/>
</dbReference>
<dbReference type="SMART" id="SM00516">
    <property type="entry name" value="SEC14"/>
    <property type="match status" value="1"/>
</dbReference>
<name>A0A9P7D1N8_9AGAM</name>
<dbReference type="PROSITE" id="PS50191">
    <property type="entry name" value="CRAL_TRIO"/>
    <property type="match status" value="1"/>
</dbReference>
<feature type="domain" description="CRAL-TRIO" evidence="2">
    <location>
        <begin position="149"/>
        <end position="271"/>
    </location>
</feature>
<dbReference type="InterPro" id="IPR036865">
    <property type="entry name" value="CRAL-TRIO_dom_sf"/>
</dbReference>
<sequence length="327" mass="37237">MSIHVPLPIPTHLDEASPPSALSEKEQTLYDIVLEHFSAADYTLPNVNQEKAALVVDEKFWLSYECLLRYLRATKWDANKAIKRLEGTLKWRRDFGIYDTITPQHVEPEATTGKQFLFGYDTRGRPALYLCPSSPCQIHYTVWMLERAIDLMGPGVETLALMIDHADKAKIPSIGTARTVLNILQIHYPERLGLALIPHLPLLLCTFYKLITPFIDPLTQLKMVFNPVITENGLFRTVVDAEAWSANSASRVFEPGQLVREGWNGSQPFIYSHAVYWEALVKLCEERRSRMVVAWHRIGGKVGTKEWEVKVTIRDETMNVLVDAETC</sequence>
<dbReference type="EMBL" id="JABBWD010000030">
    <property type="protein sequence ID" value="KAG1775893.1"/>
    <property type="molecule type" value="Genomic_DNA"/>
</dbReference>